<proteinExistence type="predicted"/>
<evidence type="ECO:0000313" key="1">
    <source>
        <dbReference type="EMBL" id="SFM86441.1"/>
    </source>
</evidence>
<reference evidence="2" key="1">
    <citation type="submission" date="2016-10" db="EMBL/GenBank/DDBJ databases">
        <authorList>
            <person name="Varghese N."/>
            <person name="Submissions S."/>
        </authorList>
    </citation>
    <scope>NUCLEOTIDE SEQUENCE [LARGE SCALE GENOMIC DNA]</scope>
    <source>
        <strain evidence="2">DSM 24213</strain>
    </source>
</reference>
<accession>A0A1I4UC77</accession>
<protein>
    <submittedName>
        <fullName evidence="1">Uncharacterized protein</fullName>
    </submittedName>
</protein>
<organism evidence="1 2">
    <name type="scientific">Halopseudomonas yangmingensis</name>
    <dbReference type="NCBI Taxonomy" id="1720063"/>
    <lineage>
        <taxon>Bacteria</taxon>
        <taxon>Pseudomonadati</taxon>
        <taxon>Pseudomonadota</taxon>
        <taxon>Gammaproteobacteria</taxon>
        <taxon>Pseudomonadales</taxon>
        <taxon>Pseudomonadaceae</taxon>
        <taxon>Halopseudomonas</taxon>
    </lineage>
</organism>
<keyword evidence="2" id="KW-1185">Reference proteome</keyword>
<dbReference type="STRING" id="1720063.SAMN05216217_1209"/>
<sequence>MTFLDSAFDFAGNTIDAVGSIASNTAAKAVTLGRSTLHTVKENPGKIALVCAATIATGGAAAAFAGPIAATIGSTGLLGATASGTAISTLKGAALVKASLAALGGGSLAAGGGGMAAGATVVTVSGATLGASVSTGAAVGVSRIQK</sequence>
<gene>
    <name evidence="1" type="ORF">SAMN05216217_1209</name>
</gene>
<evidence type="ECO:0000313" key="2">
    <source>
        <dbReference type="Proteomes" id="UP000243629"/>
    </source>
</evidence>
<dbReference type="RefSeq" id="WP_218143612.1">
    <property type="nucleotide sequence ID" value="NZ_FOUI01000020.1"/>
</dbReference>
<name>A0A1I4UC77_9GAMM</name>
<dbReference type="EMBL" id="FOUI01000020">
    <property type="protein sequence ID" value="SFM86441.1"/>
    <property type="molecule type" value="Genomic_DNA"/>
</dbReference>
<dbReference type="Proteomes" id="UP000243629">
    <property type="component" value="Unassembled WGS sequence"/>
</dbReference>
<dbReference type="AlphaFoldDB" id="A0A1I4UC77"/>